<dbReference type="GO" id="GO:0016811">
    <property type="term" value="F:hydrolase activity, acting on carbon-nitrogen (but not peptide) bonds, in linear amides"/>
    <property type="evidence" value="ECO:0007669"/>
    <property type="project" value="TreeGrafter"/>
</dbReference>
<evidence type="ECO:0000313" key="2">
    <source>
        <dbReference type="Proteomes" id="UP000215059"/>
    </source>
</evidence>
<dbReference type="InterPro" id="IPR024078">
    <property type="entry name" value="LmbE-like_dom_sf"/>
</dbReference>
<reference evidence="1 2" key="1">
    <citation type="submission" date="2017-07" db="EMBL/GenBank/DDBJ databases">
        <title>Fictibacillus sp. nov. GDSW-R2A3 Genome sequencing and assembly.</title>
        <authorList>
            <person name="Mayilraj S."/>
        </authorList>
    </citation>
    <scope>NUCLEOTIDE SEQUENCE [LARGE SCALE GENOMIC DNA]</scope>
    <source>
        <strain evidence="1 2">GDSW-R2A3</strain>
    </source>
</reference>
<accession>A0A235FC70</accession>
<sequence>MTVKQPWLAFGAHADDVEIGMAGTIKKETASGRDVYICDLTKAELSSNGTPETRLIEAEHAAVVLGVKQRFNLGLPDRGLYLSSSYIAKLVKVIRSVRPEAVFAPYWEDRHPDHGHCARLVEEAVFSAAVRMVQDEEKLPPHRVNSLYFYAINGAPAPHALIDVSDVYHFKTESLNAYASQFKKQDGSYDTPLVNGYIDVVSARERLYGKEAAVEFAEGFLTKKPILLKTL</sequence>
<dbReference type="Pfam" id="PF02585">
    <property type="entry name" value="PIG-L"/>
    <property type="match status" value="1"/>
</dbReference>
<evidence type="ECO:0000313" key="1">
    <source>
        <dbReference type="EMBL" id="OYD58547.1"/>
    </source>
</evidence>
<proteinExistence type="predicted"/>
<dbReference type="NCBIfam" id="TIGR04001">
    <property type="entry name" value="thiol_BshB1"/>
    <property type="match status" value="1"/>
</dbReference>
<dbReference type="Gene3D" id="3.40.50.10320">
    <property type="entry name" value="LmbE-like"/>
    <property type="match status" value="1"/>
</dbReference>
<dbReference type="Proteomes" id="UP000215059">
    <property type="component" value="Unassembled WGS sequence"/>
</dbReference>
<name>A0A235FC70_9BACL</name>
<comment type="caution">
    <text evidence="1">The sequence shown here is derived from an EMBL/GenBank/DDBJ whole genome shotgun (WGS) entry which is preliminary data.</text>
</comment>
<dbReference type="EMBL" id="NOII01000001">
    <property type="protein sequence ID" value="OYD58547.1"/>
    <property type="molecule type" value="Genomic_DNA"/>
</dbReference>
<dbReference type="InterPro" id="IPR023842">
    <property type="entry name" value="Bacillithiol_biosynth_BshB1"/>
</dbReference>
<dbReference type="SUPFAM" id="SSF102588">
    <property type="entry name" value="LmbE-like"/>
    <property type="match status" value="1"/>
</dbReference>
<gene>
    <name evidence="1" type="primary">bshB1</name>
    <name evidence="1" type="ORF">CGZ90_01195</name>
</gene>
<dbReference type="GO" id="GO:0071793">
    <property type="term" value="P:bacillithiol biosynthetic process"/>
    <property type="evidence" value="ECO:0007669"/>
    <property type="project" value="InterPro"/>
</dbReference>
<dbReference type="RefSeq" id="WP_094250508.1">
    <property type="nucleotide sequence ID" value="NZ_JBHLXL010000001.1"/>
</dbReference>
<protein>
    <submittedName>
        <fullName evidence="1">Bacillithiol biosynthesis deacetylase BshB1</fullName>
    </submittedName>
</protein>
<dbReference type="AlphaFoldDB" id="A0A235FC70"/>
<keyword evidence="2" id="KW-1185">Reference proteome</keyword>
<dbReference type="PANTHER" id="PTHR12993">
    <property type="entry name" value="N-ACETYLGLUCOSAMINYL-PHOSPHATIDYLINOSITOL DE-N-ACETYLASE-RELATED"/>
    <property type="match status" value="1"/>
</dbReference>
<organism evidence="1 2">
    <name type="scientific">Fictibacillus aquaticus</name>
    <dbReference type="NCBI Taxonomy" id="2021314"/>
    <lineage>
        <taxon>Bacteria</taxon>
        <taxon>Bacillati</taxon>
        <taxon>Bacillota</taxon>
        <taxon>Bacilli</taxon>
        <taxon>Bacillales</taxon>
        <taxon>Fictibacillaceae</taxon>
        <taxon>Fictibacillus</taxon>
    </lineage>
</organism>
<dbReference type="InterPro" id="IPR003737">
    <property type="entry name" value="GlcNAc_PI_deacetylase-related"/>
</dbReference>
<dbReference type="GO" id="GO:0019213">
    <property type="term" value="F:deacetylase activity"/>
    <property type="evidence" value="ECO:0007669"/>
    <property type="project" value="InterPro"/>
</dbReference>
<dbReference type="OrthoDB" id="9778719at2"/>
<dbReference type="PANTHER" id="PTHR12993:SF30">
    <property type="entry name" value="N-ACETYL-ALPHA-D-GLUCOSAMINYL L-MALATE DEACETYLASE 1"/>
    <property type="match status" value="1"/>
</dbReference>